<feature type="compositionally biased region" description="Pro residues" evidence="6">
    <location>
        <begin position="1"/>
        <end position="11"/>
    </location>
</feature>
<feature type="transmembrane region" description="Helical" evidence="7">
    <location>
        <begin position="180"/>
        <end position="203"/>
    </location>
</feature>
<gene>
    <name evidence="9" type="ORF">HRG_01140</name>
</gene>
<comment type="caution">
    <text evidence="9">The sequence shown here is derived from an EMBL/GenBank/DDBJ whole genome shotgun (WGS) entry which is preliminary data.</text>
</comment>
<dbReference type="PANTHER" id="PTHR23501">
    <property type="entry name" value="MAJOR FACILITATOR SUPERFAMILY"/>
    <property type="match status" value="1"/>
</dbReference>
<feature type="transmembrane region" description="Helical" evidence="7">
    <location>
        <begin position="93"/>
        <end position="115"/>
    </location>
</feature>
<evidence type="ECO:0000256" key="4">
    <source>
        <dbReference type="ARBA" id="ARBA00022989"/>
    </source>
</evidence>
<keyword evidence="2" id="KW-0813">Transport</keyword>
<feature type="transmembrane region" description="Helical" evidence="7">
    <location>
        <begin position="148"/>
        <end position="173"/>
    </location>
</feature>
<comment type="subcellular location">
    <subcellularLocation>
        <location evidence="1">Membrane</location>
        <topology evidence="1">Multi-pass membrane protein</topology>
    </subcellularLocation>
</comment>
<dbReference type="Gene3D" id="1.20.1720.10">
    <property type="entry name" value="Multidrug resistance protein D"/>
    <property type="match status" value="1"/>
</dbReference>
<evidence type="ECO:0000256" key="6">
    <source>
        <dbReference type="SAM" id="MobiDB-lite"/>
    </source>
</evidence>
<keyword evidence="10" id="KW-1185">Reference proteome</keyword>
<evidence type="ECO:0000256" key="2">
    <source>
        <dbReference type="ARBA" id="ARBA00022448"/>
    </source>
</evidence>
<dbReference type="GO" id="GO:0022857">
    <property type="term" value="F:transmembrane transporter activity"/>
    <property type="evidence" value="ECO:0007669"/>
    <property type="project" value="InterPro"/>
</dbReference>
<dbReference type="GeneID" id="68350269"/>
<feature type="domain" description="Major facilitator superfamily (MFS) profile" evidence="8">
    <location>
        <begin position="58"/>
        <end position="549"/>
    </location>
</feature>
<dbReference type="FunFam" id="1.20.1250.20:FF:000196">
    <property type="entry name" value="MFS toxin efflux pump (AflT)"/>
    <property type="match status" value="1"/>
</dbReference>
<dbReference type="Gene3D" id="1.20.1250.20">
    <property type="entry name" value="MFS general substrate transporter like domains"/>
    <property type="match status" value="1"/>
</dbReference>
<dbReference type="OrthoDB" id="10021397at2759"/>
<dbReference type="RefSeq" id="XP_044726011.1">
    <property type="nucleotide sequence ID" value="XM_044859611.1"/>
</dbReference>
<feature type="transmembrane region" description="Helical" evidence="7">
    <location>
        <begin position="522"/>
        <end position="542"/>
    </location>
</feature>
<feature type="transmembrane region" description="Helical" evidence="7">
    <location>
        <begin position="253"/>
        <end position="273"/>
    </location>
</feature>
<feature type="transmembrane region" description="Helical" evidence="7">
    <location>
        <begin position="122"/>
        <end position="142"/>
    </location>
</feature>
<accession>A0A9P8N4W6</accession>
<dbReference type="InterPro" id="IPR020846">
    <property type="entry name" value="MFS_dom"/>
</dbReference>
<reference evidence="9" key="1">
    <citation type="submission" date="2021-09" db="EMBL/GenBank/DDBJ databases">
        <title>A high-quality genome of the endoparasitic fungus Hirsutella rhossiliensis with a comparison of Hirsutella genomes reveals transposable elements contributing to genome size variation.</title>
        <authorList>
            <person name="Lin R."/>
            <person name="Jiao Y."/>
            <person name="Sun X."/>
            <person name="Ling J."/>
            <person name="Xie B."/>
            <person name="Cheng X."/>
        </authorList>
    </citation>
    <scope>NUCLEOTIDE SEQUENCE</scope>
    <source>
        <strain evidence="9">HR02</strain>
    </source>
</reference>
<organism evidence="9 10">
    <name type="scientific">Hirsutella rhossiliensis</name>
    <dbReference type="NCBI Taxonomy" id="111463"/>
    <lineage>
        <taxon>Eukaryota</taxon>
        <taxon>Fungi</taxon>
        <taxon>Dikarya</taxon>
        <taxon>Ascomycota</taxon>
        <taxon>Pezizomycotina</taxon>
        <taxon>Sordariomycetes</taxon>
        <taxon>Hypocreomycetidae</taxon>
        <taxon>Hypocreales</taxon>
        <taxon>Ophiocordycipitaceae</taxon>
        <taxon>Hirsutella</taxon>
    </lineage>
</organism>
<dbReference type="PROSITE" id="PS50850">
    <property type="entry name" value="MFS"/>
    <property type="match status" value="1"/>
</dbReference>
<feature type="transmembrane region" description="Helical" evidence="7">
    <location>
        <begin position="56"/>
        <end position="81"/>
    </location>
</feature>
<evidence type="ECO:0000313" key="10">
    <source>
        <dbReference type="Proteomes" id="UP000824596"/>
    </source>
</evidence>
<evidence type="ECO:0000256" key="3">
    <source>
        <dbReference type="ARBA" id="ARBA00022692"/>
    </source>
</evidence>
<protein>
    <submittedName>
        <fullName evidence="9">Major facilitator superfamily domain-containing protein</fullName>
    </submittedName>
</protein>
<dbReference type="CDD" id="cd17502">
    <property type="entry name" value="MFS_Azr1_MDR_like"/>
    <property type="match status" value="1"/>
</dbReference>
<evidence type="ECO:0000256" key="1">
    <source>
        <dbReference type="ARBA" id="ARBA00004141"/>
    </source>
</evidence>
<sequence length="573" mass="61053">MSQSAAPPPTRPLDSAAIEVNDDRVGSSSRQRSSESEETTSQPVEVADDMSRKRVFAIWLSIIFGVMCTFLDEGIISTAIPRITDEFQSLSDIGWYGSSYLLTLCAFQLVFGRLYSEFNVNFIYLVSLATFHIGSLTCALSRSSAMFIAGRAIAGCGGSGLSSGTIALFAGALPPKGLPMYIGALGIVYGIAAVFGPVVGGLITNSYLSWRWCFYINLPLAAPPAIATLFFVRVRTPPTKHETKPAWTKALLGIDYLGMVLLVPSITSLILALEFGGAHYGWGDNRTIGCFAAAGVLLVLFAIEQWWMGEKALVPPRIIRMRAVLFASIFTFGLESAFLILVYYIPLWFQAVQGVSAEQSGVRYLPLCIAFIAAIFSSGWIVTKSGYVQPFMLAGTVLVSVGSGLMSTLQASSGPNRWIPFQVIAGLGIGASTEQPCVAVQSFLEEADAPIGVAVVLFCRNLGPSVFVSVANSVFARTLATEIGRLLPGVDPKLITGSGATAVRDLVAPADLDTVIYVYNKAVTRTFVVAAALAAASVFGLAGMGTRRIQVDSNAAPYQDADNPSMAETKNQI</sequence>
<evidence type="ECO:0000256" key="7">
    <source>
        <dbReference type="SAM" id="Phobius"/>
    </source>
</evidence>
<evidence type="ECO:0000256" key="5">
    <source>
        <dbReference type="ARBA" id="ARBA00023136"/>
    </source>
</evidence>
<name>A0A9P8N4W6_9HYPO</name>
<dbReference type="PANTHER" id="PTHR23501:SF198">
    <property type="entry name" value="AZOLE RESISTANCE PROTEIN 1-RELATED"/>
    <property type="match status" value="1"/>
</dbReference>
<dbReference type="GO" id="GO:0005886">
    <property type="term" value="C:plasma membrane"/>
    <property type="evidence" value="ECO:0007669"/>
    <property type="project" value="TreeGrafter"/>
</dbReference>
<keyword evidence="5 7" id="KW-0472">Membrane</keyword>
<dbReference type="SUPFAM" id="SSF103473">
    <property type="entry name" value="MFS general substrate transporter"/>
    <property type="match status" value="1"/>
</dbReference>
<dbReference type="InterPro" id="IPR036259">
    <property type="entry name" value="MFS_trans_sf"/>
</dbReference>
<feature type="transmembrane region" description="Helical" evidence="7">
    <location>
        <begin position="209"/>
        <end position="232"/>
    </location>
</feature>
<dbReference type="EMBL" id="JAIZPD010000001">
    <property type="protein sequence ID" value="KAH0968498.1"/>
    <property type="molecule type" value="Genomic_DNA"/>
</dbReference>
<feature type="region of interest" description="Disordered" evidence="6">
    <location>
        <begin position="1"/>
        <end position="45"/>
    </location>
</feature>
<dbReference type="AlphaFoldDB" id="A0A9P8N4W6"/>
<evidence type="ECO:0000259" key="8">
    <source>
        <dbReference type="PROSITE" id="PS50850"/>
    </source>
</evidence>
<keyword evidence="3 7" id="KW-0812">Transmembrane</keyword>
<feature type="transmembrane region" description="Helical" evidence="7">
    <location>
        <begin position="323"/>
        <end position="344"/>
    </location>
</feature>
<dbReference type="Pfam" id="PF07690">
    <property type="entry name" value="MFS_1"/>
    <property type="match status" value="1"/>
</dbReference>
<feature type="transmembrane region" description="Helical" evidence="7">
    <location>
        <begin position="285"/>
        <end position="303"/>
    </location>
</feature>
<feature type="transmembrane region" description="Helical" evidence="7">
    <location>
        <begin position="390"/>
        <end position="411"/>
    </location>
</feature>
<feature type="transmembrane region" description="Helical" evidence="7">
    <location>
        <begin position="364"/>
        <end position="383"/>
    </location>
</feature>
<dbReference type="Proteomes" id="UP000824596">
    <property type="component" value="Unassembled WGS sequence"/>
</dbReference>
<keyword evidence="4 7" id="KW-1133">Transmembrane helix</keyword>
<evidence type="ECO:0000313" key="9">
    <source>
        <dbReference type="EMBL" id="KAH0968498.1"/>
    </source>
</evidence>
<proteinExistence type="predicted"/>
<dbReference type="InterPro" id="IPR011701">
    <property type="entry name" value="MFS"/>
</dbReference>